<evidence type="ECO:0000313" key="2">
    <source>
        <dbReference type="EMBL" id="KAL0467285.1"/>
    </source>
</evidence>
<keyword evidence="1" id="KW-0812">Transmembrane</keyword>
<keyword evidence="3" id="KW-1185">Reference proteome</keyword>
<comment type="caution">
    <text evidence="2">The sequence shown here is derived from an EMBL/GenBank/DDBJ whole genome shotgun (WGS) entry which is preliminary data.</text>
</comment>
<sequence>MEWYMGSGSSVVAAYLLGMFLMYLDSNGLSAIVYDLPNREETFDKATPRQPRQSQKVAR</sequence>
<protein>
    <submittedName>
        <fullName evidence="2">Uncharacterized protein</fullName>
    </submittedName>
</protein>
<dbReference type="Proteomes" id="UP001451303">
    <property type="component" value="Unassembled WGS sequence"/>
</dbReference>
<evidence type="ECO:0000313" key="3">
    <source>
        <dbReference type="Proteomes" id="UP001451303"/>
    </source>
</evidence>
<evidence type="ECO:0000256" key="1">
    <source>
        <dbReference type="SAM" id="Phobius"/>
    </source>
</evidence>
<gene>
    <name evidence="2" type="ORF">QR685DRAFT_449490</name>
</gene>
<keyword evidence="1" id="KW-0472">Membrane</keyword>
<dbReference type="EMBL" id="JAVLET010000010">
    <property type="protein sequence ID" value="KAL0467285.1"/>
    <property type="molecule type" value="Genomic_DNA"/>
</dbReference>
<accession>A0ABR3D3N2</accession>
<proteinExistence type="predicted"/>
<keyword evidence="1" id="KW-1133">Transmembrane helix</keyword>
<feature type="transmembrane region" description="Helical" evidence="1">
    <location>
        <begin position="6"/>
        <end position="24"/>
    </location>
</feature>
<reference evidence="2 3" key="1">
    <citation type="submission" date="2023-09" db="EMBL/GenBank/DDBJ databases">
        <title>Multi-omics analysis of a traditional fermented food reveals byproduct-associated fungal strains for waste-to-food upcycling.</title>
        <authorList>
            <consortium name="Lawrence Berkeley National Laboratory"/>
            <person name="Rekdal V.M."/>
            <person name="Villalobos-Escobedo J.M."/>
            <person name="Rodriguez-Valeron N."/>
            <person name="Garcia M.O."/>
            <person name="Vasquez D.P."/>
            <person name="Damayanti I."/>
            <person name="Sorensen P.M."/>
            <person name="Baidoo E.E."/>
            <person name="De Carvalho A.C."/>
            <person name="Riley R."/>
            <person name="Lipzen A."/>
            <person name="He G."/>
            <person name="Yan M."/>
            <person name="Haridas S."/>
            <person name="Daum C."/>
            <person name="Yoshinaga Y."/>
            <person name="Ng V."/>
            <person name="Grigoriev I.V."/>
            <person name="Munk R."/>
            <person name="Nuraida L."/>
            <person name="Wijaya C.H."/>
            <person name="Morales P.-C."/>
            <person name="Keasling J.D."/>
        </authorList>
    </citation>
    <scope>NUCLEOTIDE SEQUENCE [LARGE SCALE GENOMIC DNA]</scope>
    <source>
        <strain evidence="2 3">FGSC 2613</strain>
    </source>
</reference>
<organism evidence="2 3">
    <name type="scientific">Neurospora intermedia</name>
    <dbReference type="NCBI Taxonomy" id="5142"/>
    <lineage>
        <taxon>Eukaryota</taxon>
        <taxon>Fungi</taxon>
        <taxon>Dikarya</taxon>
        <taxon>Ascomycota</taxon>
        <taxon>Pezizomycotina</taxon>
        <taxon>Sordariomycetes</taxon>
        <taxon>Sordariomycetidae</taxon>
        <taxon>Sordariales</taxon>
        <taxon>Sordariaceae</taxon>
        <taxon>Neurospora</taxon>
    </lineage>
</organism>
<name>A0ABR3D3N2_NEUIN</name>